<feature type="domain" description="Histidine kinase" evidence="18">
    <location>
        <begin position="749"/>
        <end position="843"/>
    </location>
</feature>
<dbReference type="CDD" id="cd17535">
    <property type="entry name" value="REC_NarL-like"/>
    <property type="match status" value="1"/>
</dbReference>
<dbReference type="Pfam" id="PF00072">
    <property type="entry name" value="Response_reg"/>
    <property type="match status" value="1"/>
</dbReference>
<dbReference type="InterPro" id="IPR001610">
    <property type="entry name" value="PAC"/>
</dbReference>
<dbReference type="InterPro" id="IPR003018">
    <property type="entry name" value="GAF"/>
</dbReference>
<evidence type="ECO:0000256" key="1">
    <source>
        <dbReference type="ARBA" id="ARBA00000085"/>
    </source>
</evidence>
<evidence type="ECO:0000256" key="15">
    <source>
        <dbReference type="ARBA" id="ARBA00030800"/>
    </source>
</evidence>
<feature type="domain" description="PAC" evidence="21">
    <location>
        <begin position="252"/>
        <end position="304"/>
    </location>
</feature>
<keyword evidence="13" id="KW-0411">Iron-sulfur</keyword>
<dbReference type="SMART" id="SM00387">
    <property type="entry name" value="HATPase_c"/>
    <property type="match status" value="1"/>
</dbReference>
<evidence type="ECO:0000256" key="11">
    <source>
        <dbReference type="ARBA" id="ARBA00022777"/>
    </source>
</evidence>
<evidence type="ECO:0000256" key="4">
    <source>
        <dbReference type="ARBA" id="ARBA00012438"/>
    </source>
</evidence>
<feature type="region of interest" description="Disordered" evidence="17">
    <location>
        <begin position="841"/>
        <end position="903"/>
    </location>
</feature>
<keyword evidence="12" id="KW-0408">Iron</keyword>
<dbReference type="PROSITE" id="PS50109">
    <property type="entry name" value="HIS_KIN"/>
    <property type="match status" value="1"/>
</dbReference>
<keyword evidence="6" id="KW-0004">4Fe-4S</keyword>
<dbReference type="SUPFAM" id="SSF55781">
    <property type="entry name" value="GAF domain-like"/>
    <property type="match status" value="2"/>
</dbReference>
<keyword evidence="7" id="KW-0963">Cytoplasm</keyword>
<evidence type="ECO:0000259" key="21">
    <source>
        <dbReference type="PROSITE" id="PS50113"/>
    </source>
</evidence>
<dbReference type="Pfam" id="PF02518">
    <property type="entry name" value="HATPase_c"/>
    <property type="match status" value="1"/>
</dbReference>
<dbReference type="CDD" id="cd16917">
    <property type="entry name" value="HATPase_UhpB-NarQ-NarX-like"/>
    <property type="match status" value="1"/>
</dbReference>
<evidence type="ECO:0000256" key="7">
    <source>
        <dbReference type="ARBA" id="ARBA00022490"/>
    </source>
</evidence>
<accession>A0ABV4U538</accession>
<dbReference type="SMART" id="SM00086">
    <property type="entry name" value="PAC"/>
    <property type="match status" value="2"/>
</dbReference>
<dbReference type="SMART" id="SM00065">
    <property type="entry name" value="GAF"/>
    <property type="match status" value="2"/>
</dbReference>
<dbReference type="InterPro" id="IPR005467">
    <property type="entry name" value="His_kinase_dom"/>
</dbReference>
<dbReference type="CDD" id="cd00130">
    <property type="entry name" value="PAS"/>
    <property type="match status" value="2"/>
</dbReference>
<dbReference type="EMBL" id="JBGUBD010000005">
    <property type="protein sequence ID" value="MFA9478708.1"/>
    <property type="molecule type" value="Genomic_DNA"/>
</dbReference>
<evidence type="ECO:0000313" key="23">
    <source>
        <dbReference type="Proteomes" id="UP001575105"/>
    </source>
</evidence>
<dbReference type="PRINTS" id="PR00344">
    <property type="entry name" value="BCTRLSENSOR"/>
</dbReference>
<feature type="domain" description="PAS" evidence="20">
    <location>
        <begin position="179"/>
        <end position="249"/>
    </location>
</feature>
<dbReference type="InterPro" id="IPR004358">
    <property type="entry name" value="Sig_transdc_His_kin-like_C"/>
</dbReference>
<proteinExistence type="predicted"/>
<dbReference type="Gene3D" id="3.30.450.40">
    <property type="match status" value="2"/>
</dbReference>
<dbReference type="InterPro" id="IPR029016">
    <property type="entry name" value="GAF-like_dom_sf"/>
</dbReference>
<evidence type="ECO:0000256" key="5">
    <source>
        <dbReference type="ARBA" id="ARBA00017322"/>
    </source>
</evidence>
<feature type="domain" description="Response regulatory" evidence="19">
    <location>
        <begin position="905"/>
        <end position="1021"/>
    </location>
</feature>
<feature type="domain" description="PAC" evidence="21">
    <location>
        <begin position="380"/>
        <end position="432"/>
    </location>
</feature>
<sequence length="1025" mass="113380">MNRRLSEQWLVAQNRVLEQFSSAQPLSAVMRSLAEGAERQLAGARCVIMLADEQGEKLRVVAAPSMSEAFREQMPALSVSEQHATCGMAAYLRQPVVTTDVRADACWANFREAAEAFGIRACWSTPMIGGDGHLLGTFALTYDHPREPMDGETQVVDTCTHLAVMIIERRRHERALRESEQRFRATADAAPVLIWMSGLDKKCFYFNKGWLAFTGRSMEEEVGDGWAEGVHAEDRERCLKVYTEAFARREPFRMDYRLRRADGEYRWVLDHGVPRRMSDGTFAGFIGTCVDITEQRRTEEELRESESRLRFTLDAARIGTWQWDIATGAVHWSDNLARIHGQKPEELTGQFEDFVQHVDPDHRERVLGEIRQAIEQQTTYETEYPTQFGPGKPGWMATRGKVVYGANHEPVRMNGVCMDITDRRVAEDRLRAHARQQETVAQLGQLALGGEDLQGLMDEIVRRVAETLDVPLTKLLELEPSGKQLRLCAGVGWQEGLVGEGRVGAELDSQAGYTLQSDRPVVVTDLASEQRFNGPQLLHDYGVVSGMSVVVPGLGGRPWGVFGVHTTVPREFTRDDINFLQSVAHLLAAAIQRKASERELQTLNETLEQRVADRTAVAEHRAVQLRALAAELAQAERRERRRLAKLLHDHLQQLLVAAKLRVGAIQGRLEEPELADAADQVDKLLEKSIEASRSLTVELSPPILYDAGLPAAIEWLCRWMNDQHGLTVQLDMAVVEDQRPLGSEVCVFLFDAVREMLFNVVKHAGVKEAMVRVTHQPPGPLRIEVEDCGSGFEAAALHASDVTAAGFGLFSIRERVQLFGGKLDLHSQRGEGTRITIELALGDDQSSPATIGDAPAGEGGSGGDSPTIPSADDAIVLPCIGPKDSTSSGDKTDDDSSERPRDRVRVLVVDDHAPLRKGLITLLSGHRDIEVVGEAVDGEMAVEAAQRLCPDVVLMDVHMPGINGIEATRQIAQLMPRVRVVGLSIEEHEEMGRAMRQAGAALYLPKGSPPAMLFDAIRQYTAVAE</sequence>
<dbReference type="Pfam" id="PF13185">
    <property type="entry name" value="GAF_2"/>
    <property type="match status" value="1"/>
</dbReference>
<dbReference type="InterPro" id="IPR011006">
    <property type="entry name" value="CheY-like_superfamily"/>
</dbReference>
<keyword evidence="10" id="KW-0479">Metal-binding</keyword>
<dbReference type="InterPro" id="IPR035965">
    <property type="entry name" value="PAS-like_dom_sf"/>
</dbReference>
<evidence type="ECO:0000256" key="3">
    <source>
        <dbReference type="ARBA" id="ARBA00004496"/>
    </source>
</evidence>
<evidence type="ECO:0000256" key="17">
    <source>
        <dbReference type="SAM" id="MobiDB-lite"/>
    </source>
</evidence>
<evidence type="ECO:0000256" key="6">
    <source>
        <dbReference type="ARBA" id="ARBA00022485"/>
    </source>
</evidence>
<reference evidence="22 23" key="1">
    <citation type="submission" date="2024-08" db="EMBL/GenBank/DDBJ databases">
        <title>Whole-genome sequencing of halo(alkali)philic microorganisms from hypersaline lakes.</title>
        <authorList>
            <person name="Sorokin D.Y."/>
            <person name="Merkel A.Y."/>
            <person name="Messina E."/>
            <person name="Yakimov M."/>
        </authorList>
    </citation>
    <scope>NUCLEOTIDE SEQUENCE [LARGE SCALE GENOMIC DNA]</scope>
    <source>
        <strain evidence="22 23">AB-hyl4</strain>
    </source>
</reference>
<dbReference type="NCBIfam" id="TIGR00229">
    <property type="entry name" value="sensory_box"/>
    <property type="match status" value="2"/>
</dbReference>
<dbReference type="RefSeq" id="WP_425345634.1">
    <property type="nucleotide sequence ID" value="NZ_JBGUBD010000005.1"/>
</dbReference>
<comment type="catalytic activity">
    <reaction evidence="1">
        <text>ATP + protein L-histidine = ADP + protein N-phospho-L-histidine.</text>
        <dbReference type="EC" id="2.7.13.3"/>
    </reaction>
</comment>
<dbReference type="InterPro" id="IPR036890">
    <property type="entry name" value="HATPase_C_sf"/>
</dbReference>
<evidence type="ECO:0000256" key="9">
    <source>
        <dbReference type="ARBA" id="ARBA00022679"/>
    </source>
</evidence>
<dbReference type="Gene3D" id="3.30.450.20">
    <property type="entry name" value="PAS domain"/>
    <property type="match status" value="2"/>
</dbReference>
<evidence type="ECO:0000259" key="19">
    <source>
        <dbReference type="PROSITE" id="PS50110"/>
    </source>
</evidence>
<evidence type="ECO:0000256" key="12">
    <source>
        <dbReference type="ARBA" id="ARBA00023004"/>
    </source>
</evidence>
<dbReference type="PROSITE" id="PS50112">
    <property type="entry name" value="PAS"/>
    <property type="match status" value="2"/>
</dbReference>
<comment type="caution">
    <text evidence="22">The sequence shown here is derived from an EMBL/GenBank/DDBJ whole genome shotgun (WGS) entry which is preliminary data.</text>
</comment>
<evidence type="ECO:0000256" key="13">
    <source>
        <dbReference type="ARBA" id="ARBA00023014"/>
    </source>
</evidence>
<evidence type="ECO:0000256" key="10">
    <source>
        <dbReference type="ARBA" id="ARBA00022723"/>
    </source>
</evidence>
<dbReference type="PANTHER" id="PTHR43304">
    <property type="entry name" value="PHYTOCHROME-LIKE PROTEIN CPH1"/>
    <property type="match status" value="1"/>
</dbReference>
<keyword evidence="11" id="KW-0418">Kinase</keyword>
<dbReference type="SUPFAM" id="SSF55785">
    <property type="entry name" value="PYP-like sensor domain (PAS domain)"/>
    <property type="match status" value="2"/>
</dbReference>
<name>A0ABV4U538_9BACT</name>
<dbReference type="EC" id="2.7.13.3" evidence="4"/>
<comment type="function">
    <text evidence="14">Member of the two-component regulatory system NreB/NreC involved in the control of dissimilatory nitrate/nitrite reduction in response to oxygen. NreB functions as a direct oxygen sensor histidine kinase which is autophosphorylated, in the absence of oxygen, probably at the conserved histidine residue, and transfers its phosphate group probably to a conserved aspartate residue of NreC. NreB/NreC activates the expression of the nitrate (narGHJI) and nitrite (nir) reductase operons, as well as the putative nitrate transporter gene narT.</text>
</comment>
<dbReference type="InterPro" id="IPR013655">
    <property type="entry name" value="PAS_fold_3"/>
</dbReference>
<dbReference type="Gene3D" id="3.30.565.10">
    <property type="entry name" value="Histidine kinase-like ATPase, C-terminal domain"/>
    <property type="match status" value="1"/>
</dbReference>
<dbReference type="InterPro" id="IPR003594">
    <property type="entry name" value="HATPase_dom"/>
</dbReference>
<dbReference type="Pfam" id="PF01590">
    <property type="entry name" value="GAF"/>
    <property type="match status" value="1"/>
</dbReference>
<dbReference type="InterPro" id="IPR000014">
    <property type="entry name" value="PAS"/>
</dbReference>
<dbReference type="InterPro" id="IPR052162">
    <property type="entry name" value="Sensor_kinase/Photoreceptor"/>
</dbReference>
<dbReference type="PROSITE" id="PS50113">
    <property type="entry name" value="PAC"/>
    <property type="match status" value="2"/>
</dbReference>
<feature type="domain" description="PAS" evidence="20">
    <location>
        <begin position="305"/>
        <end position="377"/>
    </location>
</feature>
<evidence type="ECO:0000256" key="14">
    <source>
        <dbReference type="ARBA" id="ARBA00024827"/>
    </source>
</evidence>
<dbReference type="SUPFAM" id="SSF52172">
    <property type="entry name" value="CheY-like"/>
    <property type="match status" value="1"/>
</dbReference>
<dbReference type="PROSITE" id="PS50110">
    <property type="entry name" value="RESPONSE_REGULATORY"/>
    <property type="match status" value="1"/>
</dbReference>
<keyword evidence="9" id="KW-0808">Transferase</keyword>
<dbReference type="InterPro" id="IPR058245">
    <property type="entry name" value="NreC/VraR/RcsB-like_REC"/>
</dbReference>
<dbReference type="InterPro" id="IPR001789">
    <property type="entry name" value="Sig_transdc_resp-reg_receiver"/>
</dbReference>
<protein>
    <recommendedName>
        <fullName evidence="5">Oxygen sensor histidine kinase NreB</fullName>
        <ecNumber evidence="4">2.7.13.3</ecNumber>
    </recommendedName>
    <alternativeName>
        <fullName evidence="15">Nitrogen regulation protein B</fullName>
    </alternativeName>
</protein>
<evidence type="ECO:0000313" key="22">
    <source>
        <dbReference type="EMBL" id="MFA9478708.1"/>
    </source>
</evidence>
<organism evidence="22 23">
    <name type="scientific">Natronomicrosphaera hydrolytica</name>
    <dbReference type="NCBI Taxonomy" id="3242702"/>
    <lineage>
        <taxon>Bacteria</taxon>
        <taxon>Pseudomonadati</taxon>
        <taxon>Planctomycetota</taxon>
        <taxon>Phycisphaerae</taxon>
        <taxon>Phycisphaerales</taxon>
        <taxon>Phycisphaeraceae</taxon>
        <taxon>Natronomicrosphaera</taxon>
    </lineage>
</organism>
<dbReference type="Pfam" id="PF07730">
    <property type="entry name" value="HisKA_3"/>
    <property type="match status" value="1"/>
</dbReference>
<feature type="modified residue" description="4-aspartylphosphate" evidence="16">
    <location>
        <position position="956"/>
    </location>
</feature>
<comment type="cofactor">
    <cofactor evidence="2">
        <name>[4Fe-4S] cluster</name>
        <dbReference type="ChEBI" id="CHEBI:49883"/>
    </cofactor>
</comment>
<dbReference type="Proteomes" id="UP001575105">
    <property type="component" value="Unassembled WGS sequence"/>
</dbReference>
<dbReference type="Pfam" id="PF08447">
    <property type="entry name" value="PAS_3"/>
    <property type="match status" value="2"/>
</dbReference>
<evidence type="ECO:0000259" key="18">
    <source>
        <dbReference type="PROSITE" id="PS50109"/>
    </source>
</evidence>
<dbReference type="SUPFAM" id="SSF55874">
    <property type="entry name" value="ATPase domain of HSP90 chaperone/DNA topoisomerase II/histidine kinase"/>
    <property type="match status" value="1"/>
</dbReference>
<dbReference type="SMART" id="SM00091">
    <property type="entry name" value="PAS"/>
    <property type="match status" value="2"/>
</dbReference>
<evidence type="ECO:0000256" key="2">
    <source>
        <dbReference type="ARBA" id="ARBA00001966"/>
    </source>
</evidence>
<evidence type="ECO:0000256" key="8">
    <source>
        <dbReference type="ARBA" id="ARBA00022553"/>
    </source>
</evidence>
<evidence type="ECO:0000259" key="20">
    <source>
        <dbReference type="PROSITE" id="PS50112"/>
    </source>
</evidence>
<comment type="subcellular location">
    <subcellularLocation>
        <location evidence="3">Cytoplasm</location>
    </subcellularLocation>
</comment>
<evidence type="ECO:0000256" key="16">
    <source>
        <dbReference type="PROSITE-ProRule" id="PRU00169"/>
    </source>
</evidence>
<dbReference type="SMART" id="SM00448">
    <property type="entry name" value="REC"/>
    <property type="match status" value="1"/>
</dbReference>
<keyword evidence="8 16" id="KW-0597">Phosphoprotein</keyword>
<dbReference type="InterPro" id="IPR011712">
    <property type="entry name" value="Sig_transdc_His_kin_sub3_dim/P"/>
</dbReference>
<dbReference type="PANTHER" id="PTHR43304:SF1">
    <property type="entry name" value="PAC DOMAIN-CONTAINING PROTEIN"/>
    <property type="match status" value="1"/>
</dbReference>
<dbReference type="InterPro" id="IPR000700">
    <property type="entry name" value="PAS-assoc_C"/>
</dbReference>
<dbReference type="Gene3D" id="3.40.50.2300">
    <property type="match status" value="1"/>
</dbReference>
<keyword evidence="23" id="KW-1185">Reference proteome</keyword>
<gene>
    <name evidence="22" type="ORF">ACERK3_10405</name>
</gene>